<feature type="compositionally biased region" description="Low complexity" evidence="1">
    <location>
        <begin position="134"/>
        <end position="145"/>
    </location>
</feature>
<comment type="caution">
    <text evidence="3">The sequence shown here is derived from an EMBL/GenBank/DDBJ whole genome shotgun (WGS) entry which is preliminary data.</text>
</comment>
<dbReference type="PANTHER" id="PTHR39461">
    <property type="entry name" value="LEA DOMAIN PROTEIN (AFU_ORTHOLOGUE AFUA_8G04920)"/>
    <property type="match status" value="1"/>
</dbReference>
<feature type="compositionally biased region" description="Acidic residues" evidence="1">
    <location>
        <begin position="868"/>
        <end position="881"/>
    </location>
</feature>
<feature type="domain" description="DUF6987" evidence="2">
    <location>
        <begin position="892"/>
        <end position="1090"/>
    </location>
</feature>
<feature type="region of interest" description="Disordered" evidence="1">
    <location>
        <begin position="844"/>
        <end position="900"/>
    </location>
</feature>
<feature type="region of interest" description="Disordered" evidence="1">
    <location>
        <begin position="1"/>
        <end position="27"/>
    </location>
</feature>
<organism evidence="3 4">
    <name type="scientific">Plectosphaerella plurivora</name>
    <dbReference type="NCBI Taxonomy" id="936078"/>
    <lineage>
        <taxon>Eukaryota</taxon>
        <taxon>Fungi</taxon>
        <taxon>Dikarya</taxon>
        <taxon>Ascomycota</taxon>
        <taxon>Pezizomycotina</taxon>
        <taxon>Sordariomycetes</taxon>
        <taxon>Hypocreomycetidae</taxon>
        <taxon>Glomerellales</taxon>
        <taxon>Plectosphaerellaceae</taxon>
        <taxon>Plectosphaerella</taxon>
    </lineage>
</organism>
<feature type="compositionally biased region" description="Polar residues" evidence="1">
    <location>
        <begin position="207"/>
        <end position="223"/>
    </location>
</feature>
<proteinExistence type="predicted"/>
<evidence type="ECO:0000313" key="4">
    <source>
        <dbReference type="Proteomes" id="UP000770015"/>
    </source>
</evidence>
<feature type="region of interest" description="Disordered" evidence="1">
    <location>
        <begin position="580"/>
        <end position="679"/>
    </location>
</feature>
<dbReference type="Pfam" id="PF12396">
    <property type="entry name" value="DUF3659"/>
    <property type="match status" value="7"/>
</dbReference>
<feature type="region of interest" description="Disordered" evidence="1">
    <location>
        <begin position="773"/>
        <end position="815"/>
    </location>
</feature>
<feature type="compositionally biased region" description="Basic and acidic residues" evidence="1">
    <location>
        <begin position="157"/>
        <end position="183"/>
    </location>
</feature>
<feature type="compositionally biased region" description="Acidic residues" evidence="1">
    <location>
        <begin position="656"/>
        <end position="665"/>
    </location>
</feature>
<feature type="region of interest" description="Disordered" evidence="1">
    <location>
        <begin position="134"/>
        <end position="443"/>
    </location>
</feature>
<reference evidence="3" key="1">
    <citation type="journal article" date="2021" name="Nat. Commun.">
        <title>Genetic determinants of endophytism in the Arabidopsis root mycobiome.</title>
        <authorList>
            <person name="Mesny F."/>
            <person name="Miyauchi S."/>
            <person name="Thiergart T."/>
            <person name="Pickel B."/>
            <person name="Atanasova L."/>
            <person name="Karlsson M."/>
            <person name="Huettel B."/>
            <person name="Barry K.W."/>
            <person name="Haridas S."/>
            <person name="Chen C."/>
            <person name="Bauer D."/>
            <person name="Andreopoulos W."/>
            <person name="Pangilinan J."/>
            <person name="LaButti K."/>
            <person name="Riley R."/>
            <person name="Lipzen A."/>
            <person name="Clum A."/>
            <person name="Drula E."/>
            <person name="Henrissat B."/>
            <person name="Kohler A."/>
            <person name="Grigoriev I.V."/>
            <person name="Martin F.M."/>
            <person name="Hacquard S."/>
        </authorList>
    </citation>
    <scope>NUCLEOTIDE SEQUENCE</scope>
    <source>
        <strain evidence="3">MPI-SDFR-AT-0117</strain>
    </source>
</reference>
<dbReference type="InterPro" id="IPR054256">
    <property type="entry name" value="DUF6987"/>
</dbReference>
<evidence type="ECO:0000313" key="3">
    <source>
        <dbReference type="EMBL" id="KAH6693912.1"/>
    </source>
</evidence>
<protein>
    <recommendedName>
        <fullName evidence="2">DUF6987 domain-containing protein</fullName>
    </recommendedName>
</protein>
<evidence type="ECO:0000259" key="2">
    <source>
        <dbReference type="Pfam" id="PF22485"/>
    </source>
</evidence>
<evidence type="ECO:0000256" key="1">
    <source>
        <dbReference type="SAM" id="MobiDB-lite"/>
    </source>
</evidence>
<dbReference type="EMBL" id="JAGSXJ010000003">
    <property type="protein sequence ID" value="KAH6693912.1"/>
    <property type="molecule type" value="Genomic_DNA"/>
</dbReference>
<dbReference type="InterPro" id="IPR022124">
    <property type="entry name" value="DUF3659"/>
</dbReference>
<dbReference type="OrthoDB" id="3937590at2759"/>
<feature type="compositionally biased region" description="Basic and acidic residues" evidence="1">
    <location>
        <begin position="192"/>
        <end position="206"/>
    </location>
</feature>
<dbReference type="SUPFAM" id="SSF58113">
    <property type="entry name" value="Apolipoprotein A-I"/>
    <property type="match status" value="1"/>
</dbReference>
<feature type="compositionally biased region" description="Basic and acidic residues" evidence="1">
    <location>
        <begin position="323"/>
        <end position="349"/>
    </location>
</feature>
<feature type="compositionally biased region" description="Basic and acidic residues" evidence="1">
    <location>
        <begin position="580"/>
        <end position="594"/>
    </location>
</feature>
<dbReference type="AlphaFoldDB" id="A0A9P8VKA6"/>
<dbReference type="Gene3D" id="1.20.120.20">
    <property type="entry name" value="Apolipoprotein"/>
    <property type="match status" value="1"/>
</dbReference>
<feature type="compositionally biased region" description="Basic and acidic residues" evidence="1">
    <location>
        <begin position="794"/>
        <end position="809"/>
    </location>
</feature>
<keyword evidence="4" id="KW-1185">Reference proteome</keyword>
<feature type="compositionally biased region" description="Basic and acidic residues" evidence="1">
    <location>
        <begin position="276"/>
        <end position="309"/>
    </location>
</feature>
<feature type="compositionally biased region" description="Basic and acidic residues" evidence="1">
    <location>
        <begin position="882"/>
        <end position="900"/>
    </location>
</feature>
<feature type="compositionally biased region" description="Basic and acidic residues" evidence="1">
    <location>
        <begin position="621"/>
        <end position="655"/>
    </location>
</feature>
<feature type="compositionally biased region" description="Basic and acidic residues" evidence="1">
    <location>
        <begin position="242"/>
        <end position="269"/>
    </location>
</feature>
<dbReference type="PANTHER" id="PTHR39461:SF1">
    <property type="entry name" value="LEA DOMAIN PROTEIN (AFU_ORTHOLOGUE AFUA_8G04920)"/>
    <property type="match status" value="1"/>
</dbReference>
<sequence length="1102" mass="116376">MLGSAGKKLNKAAPGGGGEQRGDAKGESLGNLAAGIVGKTGEVVDDTGNTVGKITEGTPADLVGNVVTATGDIVGKDGGIVGKALPVDEEGEETKEGWSIMGAAKSVKGVIDVADGTIQTVNRAVPIVGDITKGLSLGGDSSKGSGLLGGLLGTGSSERDPEEREKITEAAKKDLFEDNDKTSEVAPIDLQDQEKAKDDARLEVETKSQPPDSDTDSKTQLTEESTDVEKADDASETDTADADDKVDAVKDTTDDATEKAGDATEKADDTAAPVKETAEEATDKVDDTVEETKDKADDTTADVTDKTEDVADDATEKAQATTDDVKSPVDEKTEGVADEAKSTVDDTKSTAEGAVDDNKSTAALDDTKSTAEGAVDDTKSTAEGALDDTKSTAEGAVDETKSTAEGAADEAKSTAEGAADEAKSTAEGAGSQLDEIETVRIEGDKIPAPFEKFEGAEIDDEGKVMFEEGSIGKVVEGDPEQLAGAEISPEGLVLNENGSEIGRVELKSEIAEELQKEAEEAMDLSVLKGTKVNKGGNLVNDKNEAVGRVVEGILKNLIGRKADDKGQIWNDRGEVIGRAEIIPEKDRQDFKEPSPFEDFPDATVQSNGEVHNNGDIVGRLIEGDGKKLKGKKVDEDGDVLDKQGNKIGKAERWEPEPEPEAEPEPEVDKSALAGKRVNKAGNVVDSSGTIFGRVIEGDPKRMNGRMCNKNGEILSESGDVIGRAELVPEGEREGLKEGPFAELSGCTVAKDGTVVTPSGDIVGRLTSGDGKKLFGREVDEDGDVLDRNGNQIGKAERWEAPEEEAKPDGPLKGYRVNKKGEVYDKEGNLIAKLTSGDLSICSGKEIDNDNDVVDSKGNTIGHVTLVEDIPEPEPEPEGETEEEKKAREAKEKEDEAKAKDEKLAKDLGALIEQSLDKVRPICKMITEKIDKAERTPKEELDEEELVKQVKPLIEEGGRILSELNGTVRALDPDGRIQRNAKHKSSTREASPAEHHLAEQLKELTGTVTQCIDGAKKKLEDMPHAKKELNPLWGLLTEPLFQILAAVGLLLTGVLNLVGRLLHGLGLGGLVDGLLGSLGLNRLLDGLGLGSLTNALTGKKNKK</sequence>
<name>A0A9P8VKA6_9PEZI</name>
<dbReference type="Proteomes" id="UP000770015">
    <property type="component" value="Unassembled WGS sequence"/>
</dbReference>
<accession>A0A9P8VKA6</accession>
<dbReference type="Pfam" id="PF22485">
    <property type="entry name" value="DUF6987"/>
    <property type="match status" value="1"/>
</dbReference>
<gene>
    <name evidence="3" type="ORF">F5X68DRAFT_164799</name>
</gene>